<dbReference type="Proteomes" id="UP000326041">
    <property type="component" value="Chromosome"/>
</dbReference>
<reference evidence="3 4" key="1">
    <citation type="submission" date="2017-09" db="EMBL/GenBank/DDBJ databases">
        <authorList>
            <person name="Lee N."/>
            <person name="Cho B.-K."/>
        </authorList>
    </citation>
    <scope>NUCLEOTIDE SEQUENCE [LARGE SCALE GENOMIC DNA]</scope>
    <source>
        <strain evidence="3 4">ATCC 13879</strain>
    </source>
</reference>
<feature type="compositionally biased region" description="Low complexity" evidence="1">
    <location>
        <begin position="297"/>
        <end position="313"/>
    </location>
</feature>
<evidence type="ECO:0000256" key="1">
    <source>
        <dbReference type="SAM" id="MobiDB-lite"/>
    </source>
</evidence>
<dbReference type="Pfam" id="PF03771">
    <property type="entry name" value="SPDY"/>
    <property type="match status" value="2"/>
</dbReference>
<proteinExistence type="predicted"/>
<feature type="domain" description="DUF317" evidence="2">
    <location>
        <begin position="196"/>
        <end position="261"/>
    </location>
</feature>
<organism evidence="3 4">
    <name type="scientific">Streptomyces prasinus</name>
    <dbReference type="NCBI Taxonomy" id="67345"/>
    <lineage>
        <taxon>Bacteria</taxon>
        <taxon>Bacillati</taxon>
        <taxon>Actinomycetota</taxon>
        <taxon>Actinomycetes</taxon>
        <taxon>Kitasatosporales</taxon>
        <taxon>Streptomycetaceae</taxon>
        <taxon>Streptomyces</taxon>
    </lineage>
</organism>
<accession>A0ABX6AT00</accession>
<protein>
    <submittedName>
        <fullName evidence="3">DUF317 domain-containing protein</fullName>
    </submittedName>
</protein>
<dbReference type="EMBL" id="CP023697">
    <property type="protein sequence ID" value="QEV04951.1"/>
    <property type="molecule type" value="Genomic_DNA"/>
</dbReference>
<dbReference type="InterPro" id="IPR005523">
    <property type="entry name" value="DUF317_SPDY"/>
</dbReference>
<feature type="domain" description="DUF317" evidence="2">
    <location>
        <begin position="93"/>
        <end position="148"/>
    </location>
</feature>
<feature type="region of interest" description="Disordered" evidence="1">
    <location>
        <begin position="280"/>
        <end position="327"/>
    </location>
</feature>
<gene>
    <name evidence="3" type="ORF">CP972_03910</name>
</gene>
<sequence>MPPGAWGCAPCTTPAGPRPSRQPCCTPLADPSPFTLRSRVPPHDDLHAIDGDVYVSPRYLAGSTAIGDPGFATLRDLGWELTNDDLGNAYLNAPDRKVRLGYLPEGEDDGLWRINAYKDPFGPPAWGVCFNDSCPTEFVTAFTTALAAAYEQGPEAYLAAPDPASKDRDPFLAVVPLINRGWQIDRPRWGVFAVRSADGLAGLEFTTGGLDPEAELTTRDARWQLWAGTSLDRPVWYATASTDTPVALVRAVTECVSDPAPLPRWREDTHSYVEGMARLTPILPPRPPAPTPLDVQRAASRRPAAIPAASVPRWSTTSRPALPGRHR</sequence>
<keyword evidence="4" id="KW-1185">Reference proteome</keyword>
<evidence type="ECO:0000313" key="4">
    <source>
        <dbReference type="Proteomes" id="UP000326041"/>
    </source>
</evidence>
<feature type="compositionally biased region" description="Pro residues" evidence="1">
    <location>
        <begin position="282"/>
        <end position="291"/>
    </location>
</feature>
<evidence type="ECO:0000313" key="3">
    <source>
        <dbReference type="EMBL" id="QEV04951.1"/>
    </source>
</evidence>
<evidence type="ECO:0000259" key="2">
    <source>
        <dbReference type="Pfam" id="PF03771"/>
    </source>
</evidence>
<name>A0ABX6AT00_9ACTN</name>